<feature type="compositionally biased region" description="Basic and acidic residues" evidence="10">
    <location>
        <begin position="629"/>
        <end position="646"/>
    </location>
</feature>
<dbReference type="InterPro" id="IPR046347">
    <property type="entry name" value="bZIP_sf"/>
</dbReference>
<dbReference type="PROSITE" id="PS00036">
    <property type="entry name" value="BZIP_BASIC"/>
    <property type="match status" value="1"/>
</dbReference>
<keyword evidence="3" id="KW-0805">Transcription regulation</keyword>
<evidence type="ECO:0000256" key="2">
    <source>
        <dbReference type="ARBA" id="ARBA00004906"/>
    </source>
</evidence>
<keyword evidence="5" id="KW-0804">Transcription</keyword>
<organism evidence="13 14">
    <name type="scientific">Hemibagrus wyckioides</name>
    <dbReference type="NCBI Taxonomy" id="337641"/>
    <lineage>
        <taxon>Eukaryota</taxon>
        <taxon>Metazoa</taxon>
        <taxon>Chordata</taxon>
        <taxon>Craniata</taxon>
        <taxon>Vertebrata</taxon>
        <taxon>Euteleostomi</taxon>
        <taxon>Actinopterygii</taxon>
        <taxon>Neopterygii</taxon>
        <taxon>Teleostei</taxon>
        <taxon>Ostariophysi</taxon>
        <taxon>Siluriformes</taxon>
        <taxon>Bagridae</taxon>
        <taxon>Hemibagrus</taxon>
    </lineage>
</organism>
<feature type="coiled-coil region" evidence="9">
    <location>
        <begin position="660"/>
        <end position="694"/>
    </location>
</feature>
<dbReference type="SUPFAM" id="SSF57667">
    <property type="entry name" value="beta-beta-alpha zinc fingers"/>
    <property type="match status" value="1"/>
</dbReference>
<feature type="repeat" description="ANK" evidence="7">
    <location>
        <begin position="113"/>
        <end position="145"/>
    </location>
</feature>
<feature type="region of interest" description="Disordered" evidence="10">
    <location>
        <begin position="769"/>
        <end position="790"/>
    </location>
</feature>
<name>A0A9D3NMN0_9TELE</name>
<dbReference type="SMART" id="SM00355">
    <property type="entry name" value="ZnF_C2H2"/>
    <property type="match status" value="1"/>
</dbReference>
<dbReference type="InterPro" id="IPR051027">
    <property type="entry name" value="bZIP_transcription_factors"/>
</dbReference>
<feature type="region of interest" description="Disordered" evidence="10">
    <location>
        <begin position="596"/>
        <end position="648"/>
    </location>
</feature>
<dbReference type="InterPro" id="IPR036236">
    <property type="entry name" value="Znf_C2H2_sf"/>
</dbReference>
<evidence type="ECO:0000256" key="7">
    <source>
        <dbReference type="PROSITE-ProRule" id="PRU00023"/>
    </source>
</evidence>
<evidence type="ECO:0000259" key="12">
    <source>
        <dbReference type="PROSITE" id="PS50217"/>
    </source>
</evidence>
<keyword evidence="8" id="KW-0862">Zinc</keyword>
<dbReference type="CDD" id="cd12192">
    <property type="entry name" value="GCN4_cent"/>
    <property type="match status" value="1"/>
</dbReference>
<dbReference type="Pfam" id="PF07525">
    <property type="entry name" value="SOCS_box"/>
    <property type="match status" value="1"/>
</dbReference>
<evidence type="ECO:0000256" key="6">
    <source>
        <dbReference type="ARBA" id="ARBA00023242"/>
    </source>
</evidence>
<dbReference type="SUPFAM" id="SSF48403">
    <property type="entry name" value="Ankyrin repeat"/>
    <property type="match status" value="1"/>
</dbReference>
<feature type="compositionally biased region" description="Low complexity" evidence="10">
    <location>
        <begin position="547"/>
        <end position="561"/>
    </location>
</feature>
<keyword evidence="9" id="KW-0175">Coiled coil</keyword>
<comment type="caution">
    <text evidence="13">The sequence shown here is derived from an EMBL/GenBank/DDBJ whole genome shotgun (WGS) entry which is preliminary data.</text>
</comment>
<dbReference type="Pfam" id="PF12796">
    <property type="entry name" value="Ank_2"/>
    <property type="match status" value="1"/>
</dbReference>
<dbReference type="SMART" id="SM00338">
    <property type="entry name" value="BRLZ"/>
    <property type="match status" value="1"/>
</dbReference>
<dbReference type="CDD" id="cd14687">
    <property type="entry name" value="bZIP_ATF2"/>
    <property type="match status" value="1"/>
</dbReference>
<keyword evidence="4" id="KW-0238">DNA-binding</keyword>
<evidence type="ECO:0000256" key="9">
    <source>
        <dbReference type="SAM" id="Coils"/>
    </source>
</evidence>
<dbReference type="PROSITE" id="PS00028">
    <property type="entry name" value="ZINC_FINGER_C2H2_1"/>
    <property type="match status" value="1"/>
</dbReference>
<evidence type="ECO:0000313" key="14">
    <source>
        <dbReference type="Proteomes" id="UP000824219"/>
    </source>
</evidence>
<evidence type="ECO:0000256" key="8">
    <source>
        <dbReference type="PROSITE-ProRule" id="PRU00042"/>
    </source>
</evidence>
<dbReference type="InterPro" id="IPR002110">
    <property type="entry name" value="Ankyrin_rpt"/>
</dbReference>
<dbReference type="SMART" id="SM00248">
    <property type="entry name" value="ANK"/>
    <property type="match status" value="5"/>
</dbReference>
<dbReference type="InterPro" id="IPR004827">
    <property type="entry name" value="bZIP"/>
</dbReference>
<evidence type="ECO:0000256" key="1">
    <source>
        <dbReference type="ARBA" id="ARBA00004123"/>
    </source>
</evidence>
<accession>A0A9D3NMN0</accession>
<dbReference type="AlphaFoldDB" id="A0A9D3NMN0"/>
<dbReference type="InterPro" id="IPR001496">
    <property type="entry name" value="SOCS_box"/>
</dbReference>
<keyword evidence="14" id="KW-1185">Reference proteome</keyword>
<dbReference type="Gene3D" id="1.10.750.20">
    <property type="entry name" value="SOCS box"/>
    <property type="match status" value="1"/>
</dbReference>
<dbReference type="EMBL" id="JAHKSW010000015">
    <property type="protein sequence ID" value="KAG7323657.1"/>
    <property type="molecule type" value="Genomic_DNA"/>
</dbReference>
<gene>
    <name evidence="13" type="ORF">KOW79_013359</name>
</gene>
<comment type="subcellular location">
    <subcellularLocation>
        <location evidence="1">Nucleus</location>
    </subcellularLocation>
</comment>
<dbReference type="PANTHER" id="PTHR19304">
    <property type="entry name" value="CYCLIC-AMP RESPONSE ELEMENT BINDING PROTEIN"/>
    <property type="match status" value="1"/>
</dbReference>
<proteinExistence type="predicted"/>
<dbReference type="PROSITE" id="PS50088">
    <property type="entry name" value="ANK_REPEAT"/>
    <property type="match status" value="3"/>
</dbReference>
<dbReference type="SUPFAM" id="SSF57959">
    <property type="entry name" value="Leucine zipper domain"/>
    <property type="match status" value="1"/>
</dbReference>
<dbReference type="InterPro" id="IPR013087">
    <property type="entry name" value="Znf_C2H2_type"/>
</dbReference>
<dbReference type="FunFam" id="1.20.5.170:FF:000010">
    <property type="entry name" value="Cyclic AMP-dependent transcription factor ATF-2"/>
    <property type="match status" value="1"/>
</dbReference>
<dbReference type="GO" id="GO:0003677">
    <property type="term" value="F:DNA binding"/>
    <property type="evidence" value="ECO:0007669"/>
    <property type="project" value="UniProtKB-KW"/>
</dbReference>
<feature type="compositionally biased region" description="Polar residues" evidence="10">
    <location>
        <begin position="780"/>
        <end position="790"/>
    </location>
</feature>
<evidence type="ECO:0000256" key="4">
    <source>
        <dbReference type="ARBA" id="ARBA00023125"/>
    </source>
</evidence>
<dbReference type="GO" id="GO:0003700">
    <property type="term" value="F:DNA-binding transcription factor activity"/>
    <property type="evidence" value="ECO:0007669"/>
    <property type="project" value="InterPro"/>
</dbReference>
<dbReference type="GO" id="GO:0005634">
    <property type="term" value="C:nucleus"/>
    <property type="evidence" value="ECO:0007669"/>
    <property type="project" value="UniProtKB-SubCell"/>
</dbReference>
<dbReference type="GO" id="GO:0008270">
    <property type="term" value="F:zinc ion binding"/>
    <property type="evidence" value="ECO:0007669"/>
    <property type="project" value="UniProtKB-KW"/>
</dbReference>
<feature type="region of interest" description="Disordered" evidence="10">
    <location>
        <begin position="543"/>
        <end position="562"/>
    </location>
</feature>
<evidence type="ECO:0008006" key="15">
    <source>
        <dbReference type="Google" id="ProtNLM"/>
    </source>
</evidence>
<feature type="repeat" description="ANK" evidence="7">
    <location>
        <begin position="48"/>
        <end position="80"/>
    </location>
</feature>
<feature type="compositionally biased region" description="Low complexity" evidence="10">
    <location>
        <begin position="417"/>
        <end position="432"/>
    </location>
</feature>
<evidence type="ECO:0000256" key="3">
    <source>
        <dbReference type="ARBA" id="ARBA00023015"/>
    </source>
</evidence>
<protein>
    <recommendedName>
        <fullName evidence="15">Cyclic AMP-dependent transcription factor ATF-7</fullName>
    </recommendedName>
</protein>
<dbReference type="Gene3D" id="1.20.5.170">
    <property type="match status" value="1"/>
</dbReference>
<sequence length="790" mass="85533">MWYIMQSIQSKYSLSERLIRTIAAIRSFPHDNVEDLIRKGADVNRMHGTLKPLHCACMVADADCVELLLEKGAEVNALDGYNRTALHYAAEKDEGCVELLLEYGAQPNALDGNKDTPLHWAAFKDNPECVRALLDSGAHPNARDYNNDTPLSWAAMKGNLDSVRVLLDYGAQVHVTNLKGQTPISRLVALLARGLGSEQEEECLELLCSAAGRLEMRRADGSMPHELSKHPQLLARLTSMMAQPALLKDLARCAVRNSLGVQYLPTAVKQLPLPESVKQEREGRLGELYCKPFAKMGDDKPFVCNAPGCGQRFTNEDHLAVHKHKHEMTLKFGPARTDSVIIADQTPTPTRFLKNCEEVGLFNDLTMPFEQEFRKAQEDDDKRAKNPLPAPGSSVLDMSLQTPSDVVRVKEEEPVEVDSSPPTSPDSISSKSDSNKEATTRGMDSPSKPPVSSAPMPTIVRPGSLPLHLGYDPLHPTMPSPTSVITQAPPSNRTLGSPTGPYPMMMLPNGQPVPVLPGPVQMSSVISLARPMCMVPNIPGIPGPPLGGSSSGSSSPSGYNPHTEAKMRLKAALSHQTTAACVSVAMGSSAMVPQKMEQSQLLVQQPDAPSPAQPQVSPAQPTGGRRRRTMDDDPDERRQRFLERNRAAASRCRQKRKLWVNSLEKKAEELTSMNVSLTNEVSLLRNEVAHLKQLLLAHKDCPVTTLQKKAAYLGEESMKEVCEATGSPAPVIQHSSVALSPSGSSGPNGVSSRAAAEAVAMSVLAGMGNQRAESGPSHVIMTTQAQPSAR</sequence>
<keyword evidence="7" id="KW-0040">ANK repeat</keyword>
<evidence type="ECO:0000256" key="5">
    <source>
        <dbReference type="ARBA" id="ARBA00023163"/>
    </source>
</evidence>
<feature type="repeat" description="ANK" evidence="7">
    <location>
        <begin position="146"/>
        <end position="178"/>
    </location>
</feature>
<dbReference type="InterPro" id="IPR036770">
    <property type="entry name" value="Ankyrin_rpt-contain_sf"/>
</dbReference>
<dbReference type="Pfam" id="PF00023">
    <property type="entry name" value="Ank"/>
    <property type="match status" value="1"/>
</dbReference>
<dbReference type="OrthoDB" id="10258888at2759"/>
<keyword evidence="6" id="KW-0539">Nucleus</keyword>
<dbReference type="Gene3D" id="3.30.160.60">
    <property type="entry name" value="Classic Zinc Finger"/>
    <property type="match status" value="1"/>
</dbReference>
<feature type="domain" description="BZIP" evidence="12">
    <location>
        <begin position="635"/>
        <end position="698"/>
    </location>
</feature>
<reference evidence="13 14" key="1">
    <citation type="submission" date="2021-06" db="EMBL/GenBank/DDBJ databases">
        <title>Chromosome-level genome assembly of the red-tail catfish (Hemibagrus wyckioides).</title>
        <authorList>
            <person name="Shao F."/>
        </authorList>
    </citation>
    <scope>NUCLEOTIDE SEQUENCE [LARGE SCALE GENOMIC DNA]</scope>
    <source>
        <strain evidence="13">EC202008001</strain>
        <tissue evidence="13">Blood</tissue>
    </source>
</reference>
<feature type="region of interest" description="Disordered" evidence="10">
    <location>
        <begin position="374"/>
        <end position="501"/>
    </location>
</feature>
<dbReference type="Pfam" id="PF00170">
    <property type="entry name" value="bZIP_1"/>
    <property type="match status" value="1"/>
</dbReference>
<dbReference type="Gene3D" id="1.25.40.20">
    <property type="entry name" value="Ankyrin repeat-containing domain"/>
    <property type="match status" value="3"/>
</dbReference>
<keyword evidence="8" id="KW-0479">Metal-binding</keyword>
<feature type="compositionally biased region" description="Basic and acidic residues" evidence="10">
    <location>
        <begin position="374"/>
        <end position="384"/>
    </location>
</feature>
<dbReference type="PROSITE" id="PS50217">
    <property type="entry name" value="BZIP"/>
    <property type="match status" value="1"/>
</dbReference>
<evidence type="ECO:0000259" key="11">
    <source>
        <dbReference type="PROSITE" id="PS50157"/>
    </source>
</evidence>
<dbReference type="PROSITE" id="PS50157">
    <property type="entry name" value="ZINC_FINGER_C2H2_2"/>
    <property type="match status" value="1"/>
</dbReference>
<feature type="domain" description="C2H2-type" evidence="11">
    <location>
        <begin position="302"/>
        <end position="326"/>
    </location>
</feature>
<feature type="compositionally biased region" description="Polar residues" evidence="10">
    <location>
        <begin position="480"/>
        <end position="497"/>
    </location>
</feature>
<dbReference type="PROSITE" id="PS50297">
    <property type="entry name" value="ANK_REP_REGION"/>
    <property type="match status" value="3"/>
</dbReference>
<dbReference type="Pfam" id="PF13637">
    <property type="entry name" value="Ank_4"/>
    <property type="match status" value="1"/>
</dbReference>
<dbReference type="Proteomes" id="UP000824219">
    <property type="component" value="Linkage Group LG15"/>
</dbReference>
<keyword evidence="8" id="KW-0863">Zinc-finger</keyword>
<comment type="pathway">
    <text evidence="2">Protein modification; protein ubiquitination.</text>
</comment>
<evidence type="ECO:0000256" key="10">
    <source>
        <dbReference type="SAM" id="MobiDB-lite"/>
    </source>
</evidence>
<evidence type="ECO:0000313" key="13">
    <source>
        <dbReference type="EMBL" id="KAG7323657.1"/>
    </source>
</evidence>